<dbReference type="KEGG" id="abaw:D5400_00740"/>
<dbReference type="OrthoDB" id="6792909at2"/>
<dbReference type="AlphaFoldDB" id="A0A3S9AZF6"/>
<name>A0A3S9AZF6_9HYPH</name>
<proteinExistence type="predicted"/>
<dbReference type="EMBL" id="CP032509">
    <property type="protein sequence ID" value="AZN69991.1"/>
    <property type="molecule type" value="Genomic_DNA"/>
</dbReference>
<sequence length="467" mass="53851">MGAATCIADWPFLISSESAMMAWLEGTTLGKETEEAPEAIRLAVADLWRAACRTEEEAYSSAAFRLLESNCALIYPDMSGSRLSKRPSGDSSRKELRTALENFFRWNEAPWHSGSLQTADDTARKLHRAFLVEEVTRFHYAPLDRLDLDDSSQRPHQSVENVRFGTNEIALLRRGELGRRVRHDALKRFGRWQQFPVERLDGFYWLVTSESEPAGALWERTWLGVLHKRWDEIGKVPVFEPTFPSPVEDALFVLLLCLSKESIDGSWEPFDVPWVYSFSDDPFADAPRAPDAAAMTWTLIGHPDEEIEVPDRSESFELGRQQLDTLEQRWRLLQKVLAKRGTERAILHPLTKHFFVKALSEEGIDEIVVNISCIEATLMLREHRGREKMKRRYRRLVDDDNEADWLERGYTLRDEYLHSLGHPNGTISWDDLGHIRLSVAKAVERYLDLIDEKAELNREELLRSLET</sequence>
<protein>
    <recommendedName>
        <fullName evidence="3">Apea-like HEPN domain-containing protein</fullName>
    </recommendedName>
</protein>
<gene>
    <name evidence="1" type="ORF">D5400_00740</name>
</gene>
<evidence type="ECO:0008006" key="3">
    <source>
        <dbReference type="Google" id="ProtNLM"/>
    </source>
</evidence>
<keyword evidence="2" id="KW-1185">Reference proteome</keyword>
<dbReference type="Proteomes" id="UP000268192">
    <property type="component" value="Chromosome"/>
</dbReference>
<evidence type="ECO:0000313" key="2">
    <source>
        <dbReference type="Proteomes" id="UP000268192"/>
    </source>
</evidence>
<evidence type="ECO:0000313" key="1">
    <source>
        <dbReference type="EMBL" id="AZN69991.1"/>
    </source>
</evidence>
<accession>A0A3S9AZF6</accession>
<organism evidence="1 2">
    <name type="scientific">Georhizobium profundi</name>
    <dbReference type="NCBI Taxonomy" id="2341112"/>
    <lineage>
        <taxon>Bacteria</taxon>
        <taxon>Pseudomonadati</taxon>
        <taxon>Pseudomonadota</taxon>
        <taxon>Alphaproteobacteria</taxon>
        <taxon>Hyphomicrobiales</taxon>
        <taxon>Rhizobiaceae</taxon>
        <taxon>Georhizobium</taxon>
    </lineage>
</organism>
<dbReference type="RefSeq" id="WP_126006722.1">
    <property type="nucleotide sequence ID" value="NZ_CP032509.1"/>
</dbReference>
<reference evidence="1 2" key="1">
    <citation type="submission" date="2018-09" db="EMBL/GenBank/DDBJ databases">
        <title>Marinorhizobium profundi gen. nov., sp. nov., isolated from a deep-sea sediment sample from the New Britain Trench and proposal of Marinorhizobiaceae fam. nov. in the order Rhizobiales of the class Alphaproteobacteria.</title>
        <authorList>
            <person name="Cao J."/>
        </authorList>
    </citation>
    <scope>NUCLEOTIDE SEQUENCE [LARGE SCALE GENOMIC DNA]</scope>
    <source>
        <strain evidence="1 2">WS11</strain>
    </source>
</reference>